<dbReference type="CDD" id="cd03784">
    <property type="entry name" value="GT1_Gtf-like"/>
    <property type="match status" value="1"/>
</dbReference>
<organism evidence="3 4">
    <name type="scientific">Streptomyces longwoodensis</name>
    <dbReference type="NCBI Taxonomy" id="68231"/>
    <lineage>
        <taxon>Bacteria</taxon>
        <taxon>Bacillati</taxon>
        <taxon>Actinomycetota</taxon>
        <taxon>Actinomycetes</taxon>
        <taxon>Kitasatosporales</taxon>
        <taxon>Streptomycetaceae</taxon>
        <taxon>Streptomyces</taxon>
    </lineage>
</organism>
<evidence type="ECO:0000313" key="3">
    <source>
        <dbReference type="EMBL" id="KUN40717.1"/>
    </source>
</evidence>
<gene>
    <name evidence="3" type="ORF">AQJ30_05015</name>
</gene>
<feature type="domain" description="Erythromycin biosynthesis protein CIII-like C-terminal" evidence="2">
    <location>
        <begin position="302"/>
        <end position="415"/>
    </location>
</feature>
<dbReference type="GO" id="GO:0017000">
    <property type="term" value="P:antibiotic biosynthetic process"/>
    <property type="evidence" value="ECO:0007669"/>
    <property type="project" value="UniProtKB-ARBA"/>
</dbReference>
<dbReference type="InterPro" id="IPR050426">
    <property type="entry name" value="Glycosyltransferase_28"/>
</dbReference>
<keyword evidence="1 3" id="KW-0808">Transferase</keyword>
<protein>
    <submittedName>
        <fullName evidence="3">UDP-glucuronosyl/UDP-glucosyltransferase</fullName>
    </submittedName>
</protein>
<name>A0A101R2Y0_9ACTN</name>
<dbReference type="SUPFAM" id="SSF53756">
    <property type="entry name" value="UDP-Glycosyltransferase/glycogen phosphorylase"/>
    <property type="match status" value="1"/>
</dbReference>
<dbReference type="Pfam" id="PF06722">
    <property type="entry name" value="EryCIII-like_C"/>
    <property type="match status" value="1"/>
</dbReference>
<dbReference type="PANTHER" id="PTHR48050:SF13">
    <property type="entry name" value="STEROL 3-BETA-GLUCOSYLTRANSFERASE UGT80A2"/>
    <property type="match status" value="1"/>
</dbReference>
<accession>A0A101R2Y0</accession>
<evidence type="ECO:0000259" key="2">
    <source>
        <dbReference type="Pfam" id="PF06722"/>
    </source>
</evidence>
<dbReference type="Proteomes" id="UP000053271">
    <property type="component" value="Unassembled WGS sequence"/>
</dbReference>
<dbReference type="Gene3D" id="3.40.50.2000">
    <property type="entry name" value="Glycogen Phosphorylase B"/>
    <property type="match status" value="2"/>
</dbReference>
<dbReference type="AlphaFoldDB" id="A0A101R2Y0"/>
<dbReference type="PANTHER" id="PTHR48050">
    <property type="entry name" value="STEROL 3-BETA-GLUCOSYLTRANSFERASE"/>
    <property type="match status" value="1"/>
</dbReference>
<dbReference type="RefSeq" id="WP_067228807.1">
    <property type="nucleotide sequence ID" value="NZ_KQ948549.1"/>
</dbReference>
<dbReference type="GO" id="GO:0016758">
    <property type="term" value="F:hexosyltransferase activity"/>
    <property type="evidence" value="ECO:0007669"/>
    <property type="project" value="UniProtKB-ARBA"/>
</dbReference>
<keyword evidence="4" id="KW-1185">Reference proteome</keyword>
<dbReference type="STRING" id="68231.AQJ30_05015"/>
<reference evidence="3 4" key="1">
    <citation type="submission" date="2015-10" db="EMBL/GenBank/DDBJ databases">
        <title>Draft genome sequence of Streptomyces longwoodensis DSM 41677, type strain for the species Streptomyces longwoodensis.</title>
        <authorList>
            <person name="Ruckert C."/>
            <person name="Winkler A."/>
            <person name="Kalinowski J."/>
            <person name="Kampfer P."/>
            <person name="Glaeser S."/>
        </authorList>
    </citation>
    <scope>NUCLEOTIDE SEQUENCE [LARGE SCALE GENOMIC DNA]</scope>
    <source>
        <strain evidence="3 4">DSM 41677</strain>
    </source>
</reference>
<comment type="caution">
    <text evidence="3">The sequence shown here is derived from an EMBL/GenBank/DDBJ whole genome shotgun (WGS) entry which is preliminary data.</text>
</comment>
<evidence type="ECO:0000256" key="1">
    <source>
        <dbReference type="ARBA" id="ARBA00022679"/>
    </source>
</evidence>
<evidence type="ECO:0000313" key="4">
    <source>
        <dbReference type="Proteomes" id="UP000053271"/>
    </source>
</evidence>
<sequence length="448" mass="47541">MPRIVVVSPPFASHAVPMSVLASALRRRGAEVHFACAPAFEELAARAGVAFLPLTVTRNANTGVAQTTDQAATESARLAEFVDATRAGAVETLVTQAHHRRADMLADPEGVHAALRAVDERLRPDWYVVDQLSYAVTLALHCLGAPYATFCPGHPTYVLSGPEAFFGVPYDWPEALRPDPADAARLRAVAGENDRLFSGLFTDFARRTAPEVPAPERAFALTSPHAVLYSYPSLPWLPEPPSGPAHLFAGHMTRPVESPGAAWLRRLDRLRDRADRVVLVAFGTFLSARDDVLRTVVSGLLDAAGATGVVVAAGSRAEALADLADLAGDRVVVAPTVPQQEVLPYVDAMVHHGGGNSFTECLRAGVPALVLPMSSDQFAVARDAERMGVGLVLDPNGLLPADVAKALDALGESAFSRSAHWACEVSGRGPGWGAQRLLEVMGDRVAGR</sequence>
<proteinExistence type="predicted"/>
<dbReference type="GO" id="GO:0008194">
    <property type="term" value="F:UDP-glycosyltransferase activity"/>
    <property type="evidence" value="ECO:0007669"/>
    <property type="project" value="InterPro"/>
</dbReference>
<dbReference type="EMBL" id="LMWS01000007">
    <property type="protein sequence ID" value="KUN40717.1"/>
    <property type="molecule type" value="Genomic_DNA"/>
</dbReference>
<dbReference type="GeneID" id="91423978"/>
<dbReference type="InterPro" id="IPR002213">
    <property type="entry name" value="UDP_glucos_trans"/>
</dbReference>
<dbReference type="InterPro" id="IPR010610">
    <property type="entry name" value="EryCIII-like_C"/>
</dbReference>